<reference evidence="14" key="1">
    <citation type="journal article" date="2016" name="Nat. Commun.">
        <title>The channel catfish genome sequence provides insights into the evolution of scale formation in teleosts.</title>
        <authorList>
            <person name="Liu Z."/>
            <person name="Liu S."/>
            <person name="Yao J."/>
            <person name="Bao L."/>
            <person name="Zhang J."/>
            <person name="Li Y."/>
            <person name="Jiang C."/>
            <person name="Sun L."/>
            <person name="Wang R."/>
            <person name="Zhang Y."/>
            <person name="Zhou T."/>
            <person name="Zeng Q."/>
            <person name="Fu Q."/>
            <person name="Gao S."/>
            <person name="Li N."/>
            <person name="Koren S."/>
            <person name="Jiang Y."/>
            <person name="Zimin A."/>
            <person name="Xu P."/>
            <person name="Phillippy A.M."/>
            <person name="Geng X."/>
            <person name="Song L."/>
            <person name="Sun F."/>
            <person name="Li C."/>
            <person name="Wang X."/>
            <person name="Chen A."/>
            <person name="Jin Y."/>
            <person name="Yuan Z."/>
            <person name="Yang Y."/>
            <person name="Tan S."/>
            <person name="Peatman E."/>
            <person name="Lu J."/>
            <person name="Qin Z."/>
            <person name="Dunham R."/>
            <person name="Li Z."/>
            <person name="Sonstegard T."/>
            <person name="Feng J."/>
            <person name="Danzmann R.G."/>
            <person name="Schroeder S."/>
            <person name="Scheffler B."/>
            <person name="Duke M.V."/>
            <person name="Ballard L."/>
            <person name="Kucuktas H."/>
            <person name="Kaltenboeck L."/>
            <person name="Liu H."/>
            <person name="Armbruster J."/>
            <person name="Xie Y."/>
            <person name="Kirby M.L."/>
            <person name="Tian Y."/>
            <person name="Flanagan M.E."/>
            <person name="Mu W."/>
            <person name="Waldbieser G.C."/>
        </authorList>
    </citation>
    <scope>NUCLEOTIDE SEQUENCE [LARGE SCALE GENOMIC DNA]</scope>
    <source>
        <strain evidence="14">SDA103</strain>
    </source>
</reference>
<keyword evidence="3" id="KW-1003">Cell membrane</keyword>
<organism evidence="14 15">
    <name type="scientific">Ictalurus punctatus</name>
    <name type="common">Channel catfish</name>
    <name type="synonym">Silurus punctatus</name>
    <dbReference type="NCBI Taxonomy" id="7998"/>
    <lineage>
        <taxon>Eukaryota</taxon>
        <taxon>Metazoa</taxon>
        <taxon>Chordata</taxon>
        <taxon>Craniata</taxon>
        <taxon>Vertebrata</taxon>
        <taxon>Euteleostomi</taxon>
        <taxon>Actinopterygii</taxon>
        <taxon>Neopterygii</taxon>
        <taxon>Teleostei</taxon>
        <taxon>Ostariophysi</taxon>
        <taxon>Siluriformes</taxon>
        <taxon>Ictaluridae</taxon>
        <taxon>Ictalurus</taxon>
    </lineage>
</organism>
<dbReference type="GO" id="GO:1905475">
    <property type="term" value="P:regulation of protein localization to membrane"/>
    <property type="evidence" value="ECO:0007669"/>
    <property type="project" value="TreeGrafter"/>
</dbReference>
<keyword evidence="10 12" id="KW-0449">Lipoprotein</keyword>
<evidence type="ECO:0000256" key="6">
    <source>
        <dbReference type="ARBA" id="ARBA00022974"/>
    </source>
</evidence>
<dbReference type="GO" id="GO:0009986">
    <property type="term" value="C:cell surface"/>
    <property type="evidence" value="ECO:0007669"/>
    <property type="project" value="TreeGrafter"/>
</dbReference>
<comment type="function">
    <text evidence="12">Cell surface proteoglycan.</text>
</comment>
<dbReference type="GO" id="GO:0009966">
    <property type="term" value="P:regulation of signal transduction"/>
    <property type="evidence" value="ECO:0007669"/>
    <property type="project" value="InterPro"/>
</dbReference>
<dbReference type="GO" id="GO:0005576">
    <property type="term" value="C:extracellular region"/>
    <property type="evidence" value="ECO:0007669"/>
    <property type="project" value="TreeGrafter"/>
</dbReference>
<proteinExistence type="inferred from homology"/>
<evidence type="ECO:0000313" key="14">
    <source>
        <dbReference type="Proteomes" id="UP000221080"/>
    </source>
</evidence>
<comment type="subcellular location">
    <subcellularLocation>
        <location evidence="1 12">Cell membrane</location>
        <topology evidence="1 12">Lipid-anchor</topology>
        <topology evidence="1 12">GPI-anchor</topology>
    </subcellularLocation>
</comment>
<keyword evidence="5 13" id="KW-0732">Signal</keyword>
<evidence type="ECO:0000256" key="8">
    <source>
        <dbReference type="ARBA" id="ARBA00023180"/>
    </source>
</evidence>
<dbReference type="RefSeq" id="XP_017326200.1">
    <property type="nucleotide sequence ID" value="XM_017470711.3"/>
</dbReference>
<dbReference type="OrthoDB" id="10010764at2759"/>
<keyword evidence="14" id="KW-1185">Reference proteome</keyword>
<sequence length="517" mass="58485">MVLARAAAAALFLCALCALACAEIRASAVCSAVSQAYREMGFSSWTGPENETAGDYLQVCVQNWTCCSAEMEENFIERSKHEFEKFVDEATEDLRNTFESRYKRFDDFFLELLEKTERSLNEMFVRTYGDLYTQNADVFQRLFSELKHYYTGGNVNLDEMISEFWTRLMERMFQLLNSQYDINDDYMECVNKHMDDLKPFGDVPKKVTSQVSRAFVVARTFVQGLGFGQGVATNASKVNMSAECVSNVTEMLYCPYCQGVTATKPCKHYCLQVLQLCLRRQLRMDGDWTRYVDAMLLLIERLEGPFNIESVMEPIDVKISDAIMTMQEKTMELSYEVFRGCGQPKLLEKSRVSRDVADTFDAGFTTEPAGTNLQKLVADVKGKLSLFKSFWSSLPEFVCQDENVAAREDETNCLDGEELHWNISEVYDEEFIDFPAMVSALKRAYTGYQSLDDDSSDEMSGSGSGSGCMESCFSPPPPFIIEKPNTEGSSTSCLHPCNVLLLLLLVLSILTSLNQQR</sequence>
<keyword evidence="9 12" id="KW-0357">Heparan sulfate</keyword>
<dbReference type="GO" id="GO:0098552">
    <property type="term" value="C:side of membrane"/>
    <property type="evidence" value="ECO:0007669"/>
    <property type="project" value="UniProtKB-KW"/>
</dbReference>
<keyword evidence="6 12" id="KW-0654">Proteoglycan</keyword>
<feature type="chain" id="PRO_5012836025" evidence="13">
    <location>
        <begin position="23"/>
        <end position="517"/>
    </location>
</feature>
<evidence type="ECO:0000256" key="7">
    <source>
        <dbReference type="ARBA" id="ARBA00023136"/>
    </source>
</evidence>
<evidence type="ECO:0000256" key="5">
    <source>
        <dbReference type="ARBA" id="ARBA00022729"/>
    </source>
</evidence>
<name>A0A2D0R8Q2_ICTPU</name>
<dbReference type="KEGG" id="ipu:108266887"/>
<dbReference type="GeneID" id="108266887"/>
<evidence type="ECO:0000256" key="10">
    <source>
        <dbReference type="ARBA" id="ARBA00023288"/>
    </source>
</evidence>
<evidence type="ECO:0000313" key="15">
    <source>
        <dbReference type="RefSeq" id="XP_017326200.1"/>
    </source>
</evidence>
<dbReference type="Proteomes" id="UP000221080">
    <property type="component" value="Chromosome 6"/>
</dbReference>
<evidence type="ECO:0000256" key="11">
    <source>
        <dbReference type="RuleBase" id="RU003518"/>
    </source>
</evidence>
<dbReference type="PANTHER" id="PTHR10822:SF31">
    <property type="entry name" value="GLYPICAN-6"/>
    <property type="match status" value="1"/>
</dbReference>
<dbReference type="GO" id="GO:0045202">
    <property type="term" value="C:synapse"/>
    <property type="evidence" value="ECO:0007669"/>
    <property type="project" value="TreeGrafter"/>
</dbReference>
<dbReference type="PANTHER" id="PTHR10822">
    <property type="entry name" value="GLYPICAN"/>
    <property type="match status" value="1"/>
</dbReference>
<dbReference type="InterPro" id="IPR001863">
    <property type="entry name" value="Glypican"/>
</dbReference>
<dbReference type="GO" id="GO:0005886">
    <property type="term" value="C:plasma membrane"/>
    <property type="evidence" value="ECO:0007669"/>
    <property type="project" value="UniProtKB-SubCell"/>
</dbReference>
<dbReference type="AlphaFoldDB" id="A0A2D0R8Q2"/>
<reference evidence="15" key="2">
    <citation type="submission" date="2025-08" db="UniProtKB">
        <authorList>
            <consortium name="RefSeq"/>
        </authorList>
    </citation>
    <scope>IDENTIFICATION</scope>
    <source>
        <tissue evidence="15">Blood</tissue>
    </source>
</reference>
<comment type="similarity">
    <text evidence="2 11">Belongs to the glypican family.</text>
</comment>
<keyword evidence="4 12" id="KW-0336">GPI-anchor</keyword>
<evidence type="ECO:0000256" key="4">
    <source>
        <dbReference type="ARBA" id="ARBA00022622"/>
    </source>
</evidence>
<evidence type="ECO:0000256" key="12">
    <source>
        <dbReference type="RuleBase" id="RU003519"/>
    </source>
</evidence>
<dbReference type="CTD" id="100331176"/>
<evidence type="ECO:0000256" key="1">
    <source>
        <dbReference type="ARBA" id="ARBA00004609"/>
    </source>
</evidence>
<gene>
    <name evidence="15" type="primary">gpc6b</name>
</gene>
<evidence type="ECO:0000256" key="13">
    <source>
        <dbReference type="SAM" id="SignalP"/>
    </source>
</evidence>
<dbReference type="GO" id="GO:0016477">
    <property type="term" value="P:cell migration"/>
    <property type="evidence" value="ECO:0007669"/>
    <property type="project" value="TreeGrafter"/>
</dbReference>
<evidence type="ECO:0000256" key="9">
    <source>
        <dbReference type="ARBA" id="ARBA00023207"/>
    </source>
</evidence>
<feature type="signal peptide" evidence="13">
    <location>
        <begin position="1"/>
        <end position="22"/>
    </location>
</feature>
<protein>
    <submittedName>
        <fullName evidence="15">Glypican-6</fullName>
    </submittedName>
</protein>
<keyword evidence="8" id="KW-0325">Glycoprotein</keyword>
<dbReference type="STRING" id="7998.ENSIPUP00000021953"/>
<evidence type="ECO:0000256" key="2">
    <source>
        <dbReference type="ARBA" id="ARBA00010260"/>
    </source>
</evidence>
<evidence type="ECO:0000256" key="3">
    <source>
        <dbReference type="ARBA" id="ARBA00022475"/>
    </source>
</evidence>
<dbReference type="Pfam" id="PF01153">
    <property type="entry name" value="Glypican"/>
    <property type="match status" value="1"/>
</dbReference>
<accession>A0A2D0R8Q2</accession>
<keyword evidence="7 12" id="KW-0472">Membrane</keyword>